<proteinExistence type="predicted"/>
<dbReference type="STRING" id="356305.SAMN05421841_1915"/>
<dbReference type="RefSeq" id="WP_089791828.1">
    <property type="nucleotide sequence ID" value="NZ_FOIU01000001.1"/>
</dbReference>
<dbReference type="AlphaFoldDB" id="A0A1I0QIH4"/>
<dbReference type="EMBL" id="FOIU01000001">
    <property type="protein sequence ID" value="SEW26451.1"/>
    <property type="molecule type" value="Genomic_DNA"/>
</dbReference>
<evidence type="ECO:0000313" key="2">
    <source>
        <dbReference type="Proteomes" id="UP000199469"/>
    </source>
</evidence>
<protein>
    <submittedName>
        <fullName evidence="1">Uncharacterized protein</fullName>
    </submittedName>
</protein>
<dbReference type="OrthoDB" id="1263809at2"/>
<keyword evidence="2" id="KW-1185">Reference proteome</keyword>
<organism evidence="1 2">
    <name type="scientific">Chryseobacterium wanjuense</name>
    <dbReference type="NCBI Taxonomy" id="356305"/>
    <lineage>
        <taxon>Bacteria</taxon>
        <taxon>Pseudomonadati</taxon>
        <taxon>Bacteroidota</taxon>
        <taxon>Flavobacteriia</taxon>
        <taxon>Flavobacteriales</taxon>
        <taxon>Weeksellaceae</taxon>
        <taxon>Chryseobacterium group</taxon>
        <taxon>Chryseobacterium</taxon>
    </lineage>
</organism>
<reference evidence="2" key="1">
    <citation type="submission" date="2016-10" db="EMBL/GenBank/DDBJ databases">
        <authorList>
            <person name="Varghese N."/>
            <person name="Submissions S."/>
        </authorList>
    </citation>
    <scope>NUCLEOTIDE SEQUENCE [LARGE SCALE GENOMIC DNA]</scope>
    <source>
        <strain evidence="2">DSM 17724</strain>
    </source>
</reference>
<gene>
    <name evidence="1" type="ORF">SAMN05421841_1915</name>
</gene>
<sequence length="76" mass="9362">MKKKNHYQHLMGRDKKQIVYEMGQEFNFYPNNIWTYIIDNGWFGRKTMLLLFFKSEKVYEIKVKNFYGKIARLSED</sequence>
<evidence type="ECO:0000313" key="1">
    <source>
        <dbReference type="EMBL" id="SEW26451.1"/>
    </source>
</evidence>
<dbReference type="Proteomes" id="UP000199469">
    <property type="component" value="Unassembled WGS sequence"/>
</dbReference>
<accession>A0A1I0QIH4</accession>
<name>A0A1I0QIH4_9FLAO</name>